<dbReference type="PROSITE" id="PS50181">
    <property type="entry name" value="FBOX"/>
    <property type="match status" value="1"/>
</dbReference>
<dbReference type="PANTHER" id="PTHR13252:SF9">
    <property type="entry name" value="F-BOX ONLY PROTEIN 28"/>
    <property type="match status" value="1"/>
</dbReference>
<protein>
    <recommendedName>
        <fullName evidence="1">F-box domain-containing protein</fullName>
    </recommendedName>
</protein>
<dbReference type="CDD" id="cd22139">
    <property type="entry name" value="F-box_unchar"/>
    <property type="match status" value="1"/>
</dbReference>
<evidence type="ECO:0000259" key="1">
    <source>
        <dbReference type="PROSITE" id="PS50181"/>
    </source>
</evidence>
<dbReference type="GO" id="GO:0000209">
    <property type="term" value="P:protein polyubiquitination"/>
    <property type="evidence" value="ECO:0007669"/>
    <property type="project" value="TreeGrafter"/>
</dbReference>
<sequence length="651" mass="72323">MASLGSLPKELLLHILSFLEPPELVNVQRVSRDFSKIARDDIVWRARCLRDSSYLSSLRSRLRLHDLNLALLQAANGGRFSLDEDGDANDDTWIKSISATGADEDRIIRDQRLERERVRITANWDPIFPTEQVSWYDEYIRRQGPISVSWFQMGYTHGTKSRSAADFVEARGVALYYPEGEERLDGKILAVAPLDDGSVCLWHVGGSSSTKRGAIVARSRPGILFANGPSSDNKSRSNKVDSGVTECVSVDSHRHRAFFAVQQYLIEVDLPTLSVVHREAFPWSITTLSAASSVVPLTVGTNLGLHLHDYRSRSPPRSDIVDTIDAFDGTKTQPEDLYAGQYRQLFDDKPLPPYAPLAQPGPVSILHLQAEGQPDSLSDDIYVAGRFKSILHYDRRQFSRIKGTIYSGANLCSMTSLPYPFSYTDSEARRKGLLSLEQVEKSKSAAGRTLIACGEYKSKGSLEIYSLPPDGSVAHSRVSGELQKPARNRQTCASSKLMSVVNHGSCLAVADGMGYVKWFERDGFTEVRRHKIGHSERFEGPSIFASMPGSGDLARKLLPTRGAAAAVAENTNVNSNDLLFWTGEKLGLLSFSRQPGCRPKDFEMDEEEPPSPEQLQLEAEEKAYSHQMRRALERHANDVRFARYLGGRGPS</sequence>
<dbReference type="SUPFAM" id="SSF81383">
    <property type="entry name" value="F-box domain"/>
    <property type="match status" value="1"/>
</dbReference>
<dbReference type="EMBL" id="JAUKTV010000001">
    <property type="protein sequence ID" value="KAK0747960.1"/>
    <property type="molecule type" value="Genomic_DNA"/>
</dbReference>
<dbReference type="SMART" id="SM00256">
    <property type="entry name" value="FBOX"/>
    <property type="match status" value="1"/>
</dbReference>
<evidence type="ECO:0000313" key="2">
    <source>
        <dbReference type="EMBL" id="KAK0747960.1"/>
    </source>
</evidence>
<dbReference type="Gene3D" id="1.20.1280.50">
    <property type="match status" value="1"/>
</dbReference>
<accession>A0AA40K6R2</accession>
<keyword evidence="3" id="KW-1185">Reference proteome</keyword>
<reference evidence="2" key="1">
    <citation type="submission" date="2023-06" db="EMBL/GenBank/DDBJ databases">
        <title>Genome-scale phylogeny and comparative genomics of the fungal order Sordariales.</title>
        <authorList>
            <consortium name="Lawrence Berkeley National Laboratory"/>
            <person name="Hensen N."/>
            <person name="Bonometti L."/>
            <person name="Westerberg I."/>
            <person name="Brannstrom I.O."/>
            <person name="Guillou S."/>
            <person name="Cros-Aarteil S."/>
            <person name="Calhoun S."/>
            <person name="Haridas S."/>
            <person name="Kuo A."/>
            <person name="Mondo S."/>
            <person name="Pangilinan J."/>
            <person name="Riley R."/>
            <person name="Labutti K."/>
            <person name="Andreopoulos B."/>
            <person name="Lipzen A."/>
            <person name="Chen C."/>
            <person name="Yanf M."/>
            <person name="Daum C."/>
            <person name="Ng V."/>
            <person name="Clum A."/>
            <person name="Steindorff A."/>
            <person name="Ohm R."/>
            <person name="Martin F."/>
            <person name="Silar P."/>
            <person name="Natvig D."/>
            <person name="Lalanne C."/>
            <person name="Gautier V."/>
            <person name="Ament-Velasquez S.L."/>
            <person name="Kruys A."/>
            <person name="Hutchinson M.I."/>
            <person name="Powell A.J."/>
            <person name="Barry K."/>
            <person name="Miller A.N."/>
            <person name="Grigoriev I.V."/>
            <person name="Debuchy R."/>
            <person name="Gladieux P."/>
            <person name="Thoren M.H."/>
            <person name="Johannesson H."/>
        </authorList>
    </citation>
    <scope>NUCLEOTIDE SEQUENCE</scope>
    <source>
        <strain evidence="2">CBS 540.89</strain>
    </source>
</reference>
<dbReference type="InterPro" id="IPR036047">
    <property type="entry name" value="F-box-like_dom_sf"/>
</dbReference>
<dbReference type="PANTHER" id="PTHR13252">
    <property type="entry name" value="F-BOX ONLY PROTEIN 28"/>
    <property type="match status" value="1"/>
</dbReference>
<dbReference type="AlphaFoldDB" id="A0AA40K6R2"/>
<proteinExistence type="predicted"/>
<dbReference type="InterPro" id="IPR039719">
    <property type="entry name" value="FBXO28"/>
</dbReference>
<feature type="domain" description="F-box" evidence="1">
    <location>
        <begin position="1"/>
        <end position="47"/>
    </location>
</feature>
<comment type="caution">
    <text evidence="2">The sequence shown here is derived from an EMBL/GenBank/DDBJ whole genome shotgun (WGS) entry which is preliminary data.</text>
</comment>
<name>A0AA40K6R2_9PEZI</name>
<dbReference type="Pfam" id="PF12937">
    <property type="entry name" value="F-box-like"/>
    <property type="match status" value="1"/>
</dbReference>
<dbReference type="InterPro" id="IPR001810">
    <property type="entry name" value="F-box_dom"/>
</dbReference>
<organism evidence="2 3">
    <name type="scientific">Apiosordaria backusii</name>
    <dbReference type="NCBI Taxonomy" id="314023"/>
    <lineage>
        <taxon>Eukaryota</taxon>
        <taxon>Fungi</taxon>
        <taxon>Dikarya</taxon>
        <taxon>Ascomycota</taxon>
        <taxon>Pezizomycotina</taxon>
        <taxon>Sordariomycetes</taxon>
        <taxon>Sordariomycetidae</taxon>
        <taxon>Sordariales</taxon>
        <taxon>Lasiosphaeriaceae</taxon>
        <taxon>Apiosordaria</taxon>
    </lineage>
</organism>
<evidence type="ECO:0000313" key="3">
    <source>
        <dbReference type="Proteomes" id="UP001172159"/>
    </source>
</evidence>
<gene>
    <name evidence="2" type="ORF">B0T21DRAFT_278998</name>
</gene>
<dbReference type="Proteomes" id="UP001172159">
    <property type="component" value="Unassembled WGS sequence"/>
</dbReference>